<dbReference type="InterPro" id="IPR004813">
    <property type="entry name" value="OPT"/>
</dbReference>
<evidence type="ECO:0000256" key="2">
    <source>
        <dbReference type="ARBA" id="ARBA00010276"/>
    </source>
</evidence>
<evidence type="ECO:0000256" key="4">
    <source>
        <dbReference type="ARBA" id="ARBA00022692"/>
    </source>
</evidence>
<evidence type="ECO:0000256" key="6">
    <source>
        <dbReference type="ARBA" id="ARBA00023136"/>
    </source>
</evidence>
<keyword evidence="10" id="KW-1185">Reference proteome</keyword>
<evidence type="ECO:0000313" key="9">
    <source>
        <dbReference type="EMBL" id="CAL4932505.1"/>
    </source>
</evidence>
<feature type="transmembrane region" description="Helical" evidence="8">
    <location>
        <begin position="63"/>
        <end position="83"/>
    </location>
</feature>
<feature type="transmembrane region" description="Helical" evidence="8">
    <location>
        <begin position="403"/>
        <end position="421"/>
    </location>
</feature>
<dbReference type="PANTHER" id="PTHR31645:SF48">
    <property type="entry name" value="METAL-NICOTIANAMINE TRANSPORTER YSL17-RELATED"/>
    <property type="match status" value="1"/>
</dbReference>
<feature type="transmembrane region" description="Helical" evidence="8">
    <location>
        <begin position="493"/>
        <end position="515"/>
    </location>
</feature>
<feature type="transmembrane region" description="Helical" evidence="8">
    <location>
        <begin position="40"/>
        <end position="57"/>
    </location>
</feature>
<evidence type="ECO:0008006" key="11">
    <source>
        <dbReference type="Google" id="ProtNLM"/>
    </source>
</evidence>
<feature type="transmembrane region" description="Helical" evidence="8">
    <location>
        <begin position="554"/>
        <end position="571"/>
    </location>
</feature>
<dbReference type="PANTHER" id="PTHR31645">
    <property type="entry name" value="OLIGOPEPTIDE TRANSPORTER YGL114W-RELATED"/>
    <property type="match status" value="1"/>
</dbReference>
<feature type="transmembrane region" description="Helical" evidence="8">
    <location>
        <begin position="103"/>
        <end position="128"/>
    </location>
</feature>
<evidence type="ECO:0000256" key="3">
    <source>
        <dbReference type="ARBA" id="ARBA00022448"/>
    </source>
</evidence>
<sequence>MPQQAMASLGDMNDDGASTERAFEGEPLPMLSETITVRSIAASLVLGTVVSVVAMKLNLTSGFLPSLGIPAGLFGFFAARAWIRVNDAFGVPHLHFTRQENTVIQTCVVACSGIAYSGGFGTYILGMSGKWGNGHVGGDEKNTEEPNIGRLVAFLFLINFAGLFMIVPLRKVMIIRHRLTYPSGTATAHLINSFHTPHGARHVRKQVLTLFKSLGATVLWPLIQWFFAGGKECGFRVFPIFGITAYRRGFYFDFSTTNVGVGMLCPPMITISMLAGSILSWGILWPCIETKEGQWYPRNLEPNSLAGITGYKVLIGVSMILADSLFTLLTALVRTLYLLHKRRSRVQTATLTERAIQSFDDRRRTQVFLRDRIPGGVAAAAYAALAAASTVAVPRLYPELKHHHVALAYLVTPVLAFCNAYGAGVTGMNLSTTYGKIAALLVVSSWVSADDRGGAVAGLVACGVVAAAVSGAAESMQDFKTGYLTLTSPRAVLVAQVVGTALGCVVNPAVFWVFYRVYNVGGALDVADAPYAEAYRGIVMLGAARARHGLPRHSLLLCQLFFVLALALSAAREVAERRQWRALRYIPSTIGVAVAFFAPPKMPIGMAVGSLAQCLWKRADRGGARTLSAAVASGLICGDGLGSMIPSMLAFFKAQAPICIKFLPQPVNAELDAYLAAHPLPLGRARIIGPRELS</sequence>
<evidence type="ECO:0000313" key="10">
    <source>
        <dbReference type="Proteomes" id="UP001497457"/>
    </source>
</evidence>
<evidence type="ECO:0000256" key="1">
    <source>
        <dbReference type="ARBA" id="ARBA00004141"/>
    </source>
</evidence>
<protein>
    <recommendedName>
        <fullName evidence="11">Metal-nicotianamine transporter</fullName>
    </recommendedName>
</protein>
<evidence type="ECO:0000256" key="7">
    <source>
        <dbReference type="SAM" id="MobiDB-lite"/>
    </source>
</evidence>
<comment type="subcellular location">
    <subcellularLocation>
        <location evidence="1">Membrane</location>
        <topology evidence="1">Multi-pass membrane protein</topology>
    </subcellularLocation>
</comment>
<keyword evidence="6 8" id="KW-0472">Membrane</keyword>
<keyword evidence="3" id="KW-0813">Transport</keyword>
<comment type="similarity">
    <text evidence="2">Belongs to the YSL (TC 2.A.67.2) family.</text>
</comment>
<accession>A0ABC8XWJ3</accession>
<feature type="region of interest" description="Disordered" evidence="7">
    <location>
        <begin position="1"/>
        <end position="20"/>
    </location>
</feature>
<dbReference type="NCBIfam" id="TIGR00728">
    <property type="entry name" value="OPT_sfam"/>
    <property type="match status" value="1"/>
</dbReference>
<feature type="transmembrane region" description="Helical" evidence="8">
    <location>
        <begin position="148"/>
        <end position="169"/>
    </location>
</feature>
<dbReference type="InterPro" id="IPR045035">
    <property type="entry name" value="YSL-like"/>
</dbReference>
<evidence type="ECO:0000256" key="5">
    <source>
        <dbReference type="ARBA" id="ARBA00022989"/>
    </source>
</evidence>
<keyword evidence="4 8" id="KW-0812">Transmembrane</keyword>
<proteinExistence type="inferred from homology"/>
<organism evidence="9 10">
    <name type="scientific">Urochloa decumbens</name>
    <dbReference type="NCBI Taxonomy" id="240449"/>
    <lineage>
        <taxon>Eukaryota</taxon>
        <taxon>Viridiplantae</taxon>
        <taxon>Streptophyta</taxon>
        <taxon>Embryophyta</taxon>
        <taxon>Tracheophyta</taxon>
        <taxon>Spermatophyta</taxon>
        <taxon>Magnoliopsida</taxon>
        <taxon>Liliopsida</taxon>
        <taxon>Poales</taxon>
        <taxon>Poaceae</taxon>
        <taxon>PACMAD clade</taxon>
        <taxon>Panicoideae</taxon>
        <taxon>Panicodae</taxon>
        <taxon>Paniceae</taxon>
        <taxon>Melinidinae</taxon>
        <taxon>Urochloa</taxon>
    </lineage>
</organism>
<dbReference type="Pfam" id="PF03169">
    <property type="entry name" value="OPT"/>
    <property type="match status" value="1"/>
</dbReference>
<evidence type="ECO:0000256" key="8">
    <source>
        <dbReference type="SAM" id="Phobius"/>
    </source>
</evidence>
<feature type="transmembrane region" description="Helical" evidence="8">
    <location>
        <begin position="455"/>
        <end position="473"/>
    </location>
</feature>
<dbReference type="GO" id="GO:0016020">
    <property type="term" value="C:membrane"/>
    <property type="evidence" value="ECO:0007669"/>
    <property type="project" value="UniProtKB-SubCell"/>
</dbReference>
<dbReference type="Proteomes" id="UP001497457">
    <property type="component" value="Chromosome 15b"/>
</dbReference>
<reference evidence="9" key="1">
    <citation type="submission" date="2024-10" db="EMBL/GenBank/DDBJ databases">
        <authorList>
            <person name="Ryan C."/>
        </authorList>
    </citation>
    <scope>NUCLEOTIDE SEQUENCE [LARGE SCALE GENOMIC DNA]</scope>
</reference>
<name>A0ABC8XWJ3_9POAL</name>
<keyword evidence="5 8" id="KW-1133">Transmembrane helix</keyword>
<dbReference type="EMBL" id="OZ075125">
    <property type="protein sequence ID" value="CAL4932505.1"/>
    <property type="molecule type" value="Genomic_DNA"/>
</dbReference>
<feature type="transmembrane region" description="Helical" evidence="8">
    <location>
        <begin position="308"/>
        <end position="333"/>
    </location>
</feature>
<dbReference type="AlphaFoldDB" id="A0ABC8XWJ3"/>
<gene>
    <name evidence="9" type="ORF">URODEC1_LOCUS27674</name>
</gene>
<feature type="transmembrane region" description="Helical" evidence="8">
    <location>
        <begin position="373"/>
        <end position="397"/>
    </location>
</feature>